<proteinExistence type="predicted"/>
<organism evidence="1 2">
    <name type="scientific">Shewanella algidipiscicola</name>
    <dbReference type="NCBI Taxonomy" id="614070"/>
    <lineage>
        <taxon>Bacteria</taxon>
        <taxon>Pseudomonadati</taxon>
        <taxon>Pseudomonadota</taxon>
        <taxon>Gammaproteobacteria</taxon>
        <taxon>Alteromonadales</taxon>
        <taxon>Shewanellaceae</taxon>
        <taxon>Shewanella</taxon>
    </lineage>
</organism>
<sequence>MMELQANCHTDLCVNGKWFHYDHGEGSVFMLNGGSPLTFELDSLPTTEAELEAYLSIISDQFC</sequence>
<comment type="caution">
    <text evidence="1">The sequence shown here is derived from an EMBL/GenBank/DDBJ whole genome shotgun (WGS) entry which is preliminary data.</text>
</comment>
<dbReference type="Proteomes" id="UP000761574">
    <property type="component" value="Unassembled WGS sequence"/>
</dbReference>
<protein>
    <submittedName>
        <fullName evidence="1">Uncharacterized protein</fullName>
    </submittedName>
</protein>
<evidence type="ECO:0000313" key="1">
    <source>
        <dbReference type="EMBL" id="GIU43905.1"/>
    </source>
</evidence>
<dbReference type="EMBL" id="BPFB01000007">
    <property type="protein sequence ID" value="GIU43905.1"/>
    <property type="molecule type" value="Genomic_DNA"/>
</dbReference>
<accession>A0ABQ4P8T2</accession>
<keyword evidence="2" id="KW-1185">Reference proteome</keyword>
<reference evidence="1 2" key="1">
    <citation type="submission" date="2021-05" db="EMBL/GenBank/DDBJ databases">
        <title>Molecular characterization for Shewanella algae harboring chromosomal blaOXA-55-like strains isolated from clinical and environment sample.</title>
        <authorList>
            <person name="Ohama Y."/>
            <person name="Aoki K."/>
            <person name="Harada S."/>
            <person name="Moriya K."/>
            <person name="Ishii Y."/>
            <person name="Tateda K."/>
        </authorList>
    </citation>
    <scope>NUCLEOTIDE SEQUENCE [LARGE SCALE GENOMIC DNA]</scope>
    <source>
        <strain evidence="1 2">LMG 23746</strain>
    </source>
</reference>
<evidence type="ECO:0000313" key="2">
    <source>
        <dbReference type="Proteomes" id="UP000761574"/>
    </source>
</evidence>
<gene>
    <name evidence="1" type="ORF">TUM4630_08340</name>
</gene>
<name>A0ABQ4P8T2_9GAMM</name>